<gene>
    <name evidence="1" type="ORF">KFV11_08410</name>
</gene>
<dbReference type="Proteomes" id="UP001057381">
    <property type="component" value="Chromosome"/>
</dbReference>
<dbReference type="EMBL" id="CP073809">
    <property type="protein sequence ID" value="UTH13283.1"/>
    <property type="molecule type" value="Genomic_DNA"/>
</dbReference>
<protein>
    <submittedName>
        <fullName evidence="1">Uncharacterized protein</fullName>
    </submittedName>
</protein>
<accession>A0A9Q9BUP5</accession>
<evidence type="ECO:0000313" key="2">
    <source>
        <dbReference type="Proteomes" id="UP001057381"/>
    </source>
</evidence>
<sequence length="187" mass="21634">MTLIINVLSNNGDIGQKKSEALSQVFNKALADIESEFFINLEINPLNLLLKLESKKDKNDVKNYNSKKIFILIHELLDSIFIEKINSFEILFENFDSNTLKWSSDLSIFKQKNPNIVGVGKKIKYNDSDFEIDIIKEPNYIKTLPFNNYSKYNLRFTKDDLDTTNIANKLSEALNTLVKLDDNLKQF</sequence>
<organism evidence="1 2">
    <name type="scientific">Macrococcus equipercicus</name>
    <dbReference type="NCBI Taxonomy" id="69967"/>
    <lineage>
        <taxon>Bacteria</taxon>
        <taxon>Bacillati</taxon>
        <taxon>Bacillota</taxon>
        <taxon>Bacilli</taxon>
        <taxon>Bacillales</taxon>
        <taxon>Staphylococcaceae</taxon>
        <taxon>Macrococcus</taxon>
    </lineage>
</organism>
<proteinExistence type="predicted"/>
<dbReference type="AlphaFoldDB" id="A0A9Q9BUP5"/>
<dbReference type="RefSeq" id="WP_254249700.1">
    <property type="nucleotide sequence ID" value="NZ_CP073809.1"/>
</dbReference>
<name>A0A9Q9BUP5_9STAP</name>
<reference evidence="1" key="1">
    <citation type="submission" date="2021-04" db="EMBL/GenBank/DDBJ databases">
        <title>Complete Genome Sequences of Macrococcus spp. from dog and cattle.</title>
        <authorList>
            <person name="Schwendener S."/>
            <person name="Perreten V."/>
        </authorList>
    </citation>
    <scope>NUCLEOTIDE SEQUENCE</scope>
    <source>
        <strain evidence="1">Epi0143-OL</strain>
    </source>
</reference>
<dbReference type="KEGG" id="mequ:KFV11_08410"/>
<evidence type="ECO:0000313" key="1">
    <source>
        <dbReference type="EMBL" id="UTH13283.1"/>
    </source>
</evidence>